<dbReference type="OrthoDB" id="3678531at2759"/>
<reference evidence="2" key="2">
    <citation type="journal article" date="2013" name="PLoS Genet.">
        <title>Comparative genome structure, secondary metabolite, and effector coding capacity across Cochliobolus pathogens.</title>
        <authorList>
            <person name="Condon B.J."/>
            <person name="Leng Y."/>
            <person name="Wu D."/>
            <person name="Bushley K.E."/>
            <person name="Ohm R.A."/>
            <person name="Otillar R."/>
            <person name="Martin J."/>
            <person name="Schackwitz W."/>
            <person name="Grimwood J."/>
            <person name="MohdZainudin N."/>
            <person name="Xue C."/>
            <person name="Wang R."/>
            <person name="Manning V.A."/>
            <person name="Dhillon B."/>
            <person name="Tu Z.J."/>
            <person name="Steffenson B.J."/>
            <person name="Salamov A."/>
            <person name="Sun H."/>
            <person name="Lowry S."/>
            <person name="LaButti K."/>
            <person name="Han J."/>
            <person name="Copeland A."/>
            <person name="Lindquist E."/>
            <person name="Barry K."/>
            <person name="Schmutz J."/>
            <person name="Baker S.E."/>
            <person name="Ciuffetti L.M."/>
            <person name="Grigoriev I.V."/>
            <person name="Zhong S."/>
            <person name="Turgeon B.G."/>
        </authorList>
    </citation>
    <scope>NUCLEOTIDE SEQUENCE [LARGE SCALE GENOMIC DNA]</scope>
    <source>
        <strain evidence="2">C5 / ATCC 48332 / race O</strain>
    </source>
</reference>
<evidence type="ECO:0000313" key="1">
    <source>
        <dbReference type="EMBL" id="EMD90034.1"/>
    </source>
</evidence>
<organism evidence="1 2">
    <name type="scientific">Cochliobolus heterostrophus (strain C5 / ATCC 48332 / race O)</name>
    <name type="common">Southern corn leaf blight fungus</name>
    <name type="synonym">Bipolaris maydis</name>
    <dbReference type="NCBI Taxonomy" id="701091"/>
    <lineage>
        <taxon>Eukaryota</taxon>
        <taxon>Fungi</taxon>
        <taxon>Dikarya</taxon>
        <taxon>Ascomycota</taxon>
        <taxon>Pezizomycotina</taxon>
        <taxon>Dothideomycetes</taxon>
        <taxon>Pleosporomycetidae</taxon>
        <taxon>Pleosporales</taxon>
        <taxon>Pleosporineae</taxon>
        <taxon>Pleosporaceae</taxon>
        <taxon>Bipolaris</taxon>
    </lineage>
</organism>
<dbReference type="EMBL" id="KB445578">
    <property type="protein sequence ID" value="EMD90034.1"/>
    <property type="molecule type" value="Genomic_DNA"/>
</dbReference>
<sequence>MHVRSSQSTALGRLCNTQQPVTTLTLEQANATTSCRQSRNPAFTIQYGNQLLSHALGVSHATSTVHFFHCCVRISGARLL</sequence>
<name>M2TU21_COCH5</name>
<dbReference type="AlphaFoldDB" id="M2TU21"/>
<reference evidence="1 2" key="1">
    <citation type="journal article" date="2012" name="PLoS Pathog.">
        <title>Diverse lifestyles and strategies of plant pathogenesis encoded in the genomes of eighteen Dothideomycetes fungi.</title>
        <authorList>
            <person name="Ohm R.A."/>
            <person name="Feau N."/>
            <person name="Henrissat B."/>
            <person name="Schoch C.L."/>
            <person name="Horwitz B.A."/>
            <person name="Barry K.W."/>
            <person name="Condon B.J."/>
            <person name="Copeland A.C."/>
            <person name="Dhillon B."/>
            <person name="Glaser F."/>
            <person name="Hesse C.N."/>
            <person name="Kosti I."/>
            <person name="LaButti K."/>
            <person name="Lindquist E.A."/>
            <person name="Lucas S."/>
            <person name="Salamov A.A."/>
            <person name="Bradshaw R.E."/>
            <person name="Ciuffetti L."/>
            <person name="Hamelin R.C."/>
            <person name="Kema G.H.J."/>
            <person name="Lawrence C."/>
            <person name="Scott J.A."/>
            <person name="Spatafora J.W."/>
            <person name="Turgeon B.G."/>
            <person name="de Wit P.J.G.M."/>
            <person name="Zhong S."/>
            <person name="Goodwin S.B."/>
            <person name="Grigoriev I.V."/>
        </authorList>
    </citation>
    <scope>NUCLEOTIDE SEQUENCE [LARGE SCALE GENOMIC DNA]</scope>
    <source>
        <strain evidence="2">C5 / ATCC 48332 / race O</strain>
    </source>
</reference>
<evidence type="ECO:0000313" key="2">
    <source>
        <dbReference type="Proteomes" id="UP000016936"/>
    </source>
</evidence>
<gene>
    <name evidence="1" type="ORF">COCHEDRAFT_1022138</name>
</gene>
<protein>
    <submittedName>
        <fullName evidence="1">Uncharacterized protein</fullName>
    </submittedName>
</protein>
<accession>M2TU21</accession>
<proteinExistence type="predicted"/>
<dbReference type="Proteomes" id="UP000016936">
    <property type="component" value="Unassembled WGS sequence"/>
</dbReference>
<dbReference type="HOGENOM" id="CLU_2589391_0_0_1"/>
<keyword evidence="2" id="KW-1185">Reference proteome</keyword>